<organism evidence="1 2">
    <name type="scientific">Halorubrum trapanicum</name>
    <dbReference type="NCBI Taxonomy" id="29284"/>
    <lineage>
        <taxon>Archaea</taxon>
        <taxon>Methanobacteriati</taxon>
        <taxon>Methanobacteriota</taxon>
        <taxon>Stenosarchaea group</taxon>
        <taxon>Halobacteria</taxon>
        <taxon>Halobacteriales</taxon>
        <taxon>Haloferacaceae</taxon>
        <taxon>Halorubrum</taxon>
    </lineage>
</organism>
<evidence type="ECO:0000313" key="1">
    <source>
        <dbReference type="EMBL" id="MBP1902171.1"/>
    </source>
</evidence>
<dbReference type="Proteomes" id="UP000770586">
    <property type="component" value="Unassembled WGS sequence"/>
</dbReference>
<dbReference type="EMBL" id="JAGGKE010000007">
    <property type="protein sequence ID" value="MBP1902171.1"/>
    <property type="molecule type" value="Genomic_DNA"/>
</dbReference>
<proteinExistence type="predicted"/>
<comment type="caution">
    <text evidence="1">The sequence shown here is derived from an EMBL/GenBank/DDBJ whole genome shotgun (WGS) entry which is preliminary data.</text>
</comment>
<dbReference type="AlphaFoldDB" id="A0A8J7RDZ1"/>
<sequence>MFHPKQVVTLSNDPLANRSDRTAVIVAKSTFDDWDGTARYNVVCLTTDFDEYGDNSHTQELHKSKHLQTGQLKDHSLICPWATLAFNGQNLDHVTTNGVPQQNLELTDTGHELVSQTVYSFFSSYNNFSSSP</sequence>
<keyword evidence="2" id="KW-1185">Reference proteome</keyword>
<gene>
    <name evidence="1" type="ORF">J2744_001855</name>
</gene>
<evidence type="ECO:0000313" key="2">
    <source>
        <dbReference type="Proteomes" id="UP000770586"/>
    </source>
</evidence>
<protein>
    <submittedName>
        <fullName evidence="1">Uncharacterized protein</fullName>
    </submittedName>
</protein>
<reference evidence="1 2" key="1">
    <citation type="submission" date="2021-03" db="EMBL/GenBank/DDBJ databases">
        <title>Genomic Encyclopedia of Type Strains, Phase IV (KMG-IV): sequencing the most valuable type-strain genomes for metagenomic binning, comparative biology and taxonomic classification.</title>
        <authorList>
            <person name="Goeker M."/>
        </authorList>
    </citation>
    <scope>NUCLEOTIDE SEQUENCE [LARGE SCALE GENOMIC DNA]</scope>
    <source>
        <strain evidence="1 2">DSM 12287</strain>
    </source>
</reference>
<name>A0A8J7RDZ1_9EURY</name>
<accession>A0A8J7RDZ1</accession>